<dbReference type="InterPro" id="IPR041577">
    <property type="entry name" value="RT_RNaseH_2"/>
</dbReference>
<evidence type="ECO:0000313" key="3">
    <source>
        <dbReference type="EMBL" id="PFX16427.1"/>
    </source>
</evidence>
<accession>A0A2B4RJ91</accession>
<proteinExistence type="predicted"/>
<comment type="caution">
    <text evidence="3">The sequence shown here is derived from an EMBL/GenBank/DDBJ whole genome shotgun (WGS) entry which is preliminary data.</text>
</comment>
<dbReference type="EMBL" id="LSMT01000547">
    <property type="protein sequence ID" value="PFX16427.1"/>
    <property type="molecule type" value="Genomic_DNA"/>
</dbReference>
<dbReference type="Proteomes" id="UP000225706">
    <property type="component" value="Unassembled WGS sequence"/>
</dbReference>
<dbReference type="PANTHER" id="PTHR34072">
    <property type="entry name" value="ENZYMATIC POLYPROTEIN-RELATED"/>
    <property type="match status" value="1"/>
</dbReference>
<evidence type="ECO:0000259" key="2">
    <source>
        <dbReference type="Pfam" id="PF17919"/>
    </source>
</evidence>
<dbReference type="Pfam" id="PF17919">
    <property type="entry name" value="RT_RNaseH_2"/>
    <property type="match status" value="1"/>
</dbReference>
<reference evidence="4" key="1">
    <citation type="journal article" date="2017" name="bioRxiv">
        <title>Comparative analysis of the genomes of Stylophora pistillata and Acropora digitifera provides evidence for extensive differences between species of corals.</title>
        <authorList>
            <person name="Voolstra C.R."/>
            <person name="Li Y."/>
            <person name="Liew Y.J."/>
            <person name="Baumgarten S."/>
            <person name="Zoccola D."/>
            <person name="Flot J.-F."/>
            <person name="Tambutte S."/>
            <person name="Allemand D."/>
            <person name="Aranda M."/>
        </authorList>
    </citation>
    <scope>NUCLEOTIDE SEQUENCE [LARGE SCALE GENOMIC DNA]</scope>
</reference>
<sequence length="796" mass="88638">MVEELQLRIHTELCKATVEEIKLVAKYLKIKEESVKDKTKVSIINIITNDIEKELTSIEEEEKVTFLQTIVEMFIDIPPPLEDADENKSELFKGLKKEIDDLKLLHKQHILESDGKVKPELSSQPSGDTPSSLHALVESTSVLRRQFTITGQIGDPDQKDKLDYSSLRKQIDTGIAQKYKEHEIVYGVTGELSSQSPELPTGQSPVFKKESKSSGCAKRELQEIKAEVKALKAEVKAKSGPTPQSGQGEEADGAVEGGMEIVMYIINSMGHGAQVSIMTRAMLEEKLPGTQVKDTSELINVGLDLTAPNRTKIPYIGWTDVRVQLPSPNQEGQEVHVPFLITVDRLEMPILGYNVIEELVKVANQEGETSPGSRILNSLKTGFVDSGESQLEALISLIQTPDDEFLCNVRTSKRDTVIPGGQVVKVACRANTGPGVSNIPVLFEPDELSQWPTGLEKKPFIVDTDASQDGLGALLYQRQDGKIRVIAYASRALTPAERYSHLHAGKLEFLALSLRWVGELPDFRFDVKYHSRKSNNDADTLSRQPLNMEDYTRSFCHQSSPEVVKATICSAQLQGEGHLLWLTSLTDLVTAFDDNYGAAQPPSGFGCNPEYVKKWRNAMSEAYKLASEIAQRGKRQYDKRVRSIVLEPGDRTPRPANQDDKDEDIPSFPPNQLQAQHPKNTVEHPRTEGKDTQDSVPISGTADNSEDVKPEPPVDDLQNEFTPNTRTEHEQSRFSTPQPIVDQRQPRLRRRPVRMTYDVPGHPTFHPGVTTNMNMVSTTGNLPPPWLSTSPQHPPF</sequence>
<evidence type="ECO:0000256" key="1">
    <source>
        <dbReference type="SAM" id="MobiDB-lite"/>
    </source>
</evidence>
<evidence type="ECO:0000313" key="4">
    <source>
        <dbReference type="Proteomes" id="UP000225706"/>
    </source>
</evidence>
<feature type="compositionally biased region" description="Polar residues" evidence="1">
    <location>
        <begin position="192"/>
        <end position="204"/>
    </location>
</feature>
<feature type="domain" description="Reverse transcriptase/retrotransposon-derived protein RNase H-like" evidence="2">
    <location>
        <begin position="457"/>
        <end position="511"/>
    </location>
</feature>
<feature type="region of interest" description="Disordered" evidence="1">
    <location>
        <begin position="192"/>
        <end position="214"/>
    </location>
</feature>
<feature type="compositionally biased region" description="Basic and acidic residues" evidence="1">
    <location>
        <begin position="648"/>
        <end position="659"/>
    </location>
</feature>
<feature type="compositionally biased region" description="Basic and acidic residues" evidence="1">
    <location>
        <begin position="680"/>
        <end position="693"/>
    </location>
</feature>
<feature type="region of interest" description="Disordered" evidence="1">
    <location>
        <begin position="631"/>
        <end position="738"/>
    </location>
</feature>
<protein>
    <recommendedName>
        <fullName evidence="2">Reverse transcriptase/retrotransposon-derived protein RNase H-like domain-containing protein</fullName>
    </recommendedName>
</protein>
<organism evidence="3 4">
    <name type="scientific">Stylophora pistillata</name>
    <name type="common">Smooth cauliflower coral</name>
    <dbReference type="NCBI Taxonomy" id="50429"/>
    <lineage>
        <taxon>Eukaryota</taxon>
        <taxon>Metazoa</taxon>
        <taxon>Cnidaria</taxon>
        <taxon>Anthozoa</taxon>
        <taxon>Hexacorallia</taxon>
        <taxon>Scleractinia</taxon>
        <taxon>Astrocoeniina</taxon>
        <taxon>Pocilloporidae</taxon>
        <taxon>Stylophora</taxon>
    </lineage>
</organism>
<name>A0A2B4RJ91_STYPI</name>
<feature type="compositionally biased region" description="Polar residues" evidence="1">
    <location>
        <begin position="670"/>
        <end position="679"/>
    </location>
</feature>
<dbReference type="PANTHER" id="PTHR34072:SF47">
    <property type="entry name" value="RIBONUCLEASE H"/>
    <property type="match status" value="1"/>
</dbReference>
<gene>
    <name evidence="3" type="ORF">AWC38_SpisGene19298</name>
</gene>
<dbReference type="InterPro" id="IPR043502">
    <property type="entry name" value="DNA/RNA_pol_sf"/>
</dbReference>
<dbReference type="SUPFAM" id="SSF56672">
    <property type="entry name" value="DNA/RNA polymerases"/>
    <property type="match status" value="1"/>
</dbReference>
<feature type="compositionally biased region" description="Polar residues" evidence="1">
    <location>
        <begin position="694"/>
        <end position="703"/>
    </location>
</feature>
<dbReference type="AlphaFoldDB" id="A0A2B4RJ91"/>
<keyword evidence="4" id="KW-1185">Reference proteome</keyword>
<dbReference type="OrthoDB" id="5990438at2759"/>
<dbReference type="Gene3D" id="3.10.20.370">
    <property type="match status" value="1"/>
</dbReference>